<dbReference type="Pfam" id="PF13041">
    <property type="entry name" value="PPR_2"/>
    <property type="match status" value="2"/>
</dbReference>
<dbReference type="FunFam" id="1.25.40.10:FF:000090">
    <property type="entry name" value="Pentatricopeptide repeat-containing protein, chloroplastic"/>
    <property type="match status" value="1"/>
</dbReference>
<dbReference type="eggNOG" id="KOG4197">
    <property type="taxonomic scope" value="Eukaryota"/>
</dbReference>
<dbReference type="Pfam" id="PF01535">
    <property type="entry name" value="PPR"/>
    <property type="match status" value="3"/>
</dbReference>
<dbReference type="GO" id="GO:0003723">
    <property type="term" value="F:RNA binding"/>
    <property type="evidence" value="ECO:0007669"/>
    <property type="project" value="InterPro"/>
</dbReference>
<dbReference type="Gramene" id="OGLUM08G02430.2">
    <property type="protein sequence ID" value="OGLUM08G02430.2"/>
    <property type="gene ID" value="OGLUM08G02430"/>
</dbReference>
<feature type="compositionally biased region" description="Low complexity" evidence="5">
    <location>
        <begin position="80"/>
        <end position="96"/>
    </location>
</feature>
<feature type="region of interest" description="Disordered" evidence="5">
    <location>
        <begin position="1"/>
        <end position="40"/>
    </location>
</feature>
<evidence type="ECO:0000256" key="1">
    <source>
        <dbReference type="ARBA" id="ARBA00006643"/>
    </source>
</evidence>
<dbReference type="Pfam" id="PF20431">
    <property type="entry name" value="E_motif"/>
    <property type="match status" value="1"/>
</dbReference>
<protein>
    <recommendedName>
        <fullName evidence="6">DYW domain-containing protein</fullName>
    </recommendedName>
</protein>
<evidence type="ECO:0000256" key="3">
    <source>
        <dbReference type="ARBA" id="ARBA00022946"/>
    </source>
</evidence>
<dbReference type="InterPro" id="IPR046848">
    <property type="entry name" value="E_motif"/>
</dbReference>
<evidence type="ECO:0000313" key="7">
    <source>
        <dbReference type="EnsemblPlants" id="OGLUM08G02430.2"/>
    </source>
</evidence>
<dbReference type="PROSITE" id="PS51375">
    <property type="entry name" value="PPR"/>
    <property type="match status" value="3"/>
</dbReference>
<proteinExistence type="inferred from homology"/>
<name>A0A0E0AQM4_9ORYZ</name>
<evidence type="ECO:0000259" key="6">
    <source>
        <dbReference type="Pfam" id="PF14432"/>
    </source>
</evidence>
<dbReference type="STRING" id="40148.A0A0E0AQM4"/>
<dbReference type="PANTHER" id="PTHR47926:SF434">
    <property type="entry name" value="PENTATRICOPEPTIDE REPEAT SUPERFAMILY PROTEIN"/>
    <property type="match status" value="1"/>
</dbReference>
<dbReference type="InterPro" id="IPR032867">
    <property type="entry name" value="DYW_dom"/>
</dbReference>
<organism evidence="7">
    <name type="scientific">Oryza glumipatula</name>
    <dbReference type="NCBI Taxonomy" id="40148"/>
    <lineage>
        <taxon>Eukaryota</taxon>
        <taxon>Viridiplantae</taxon>
        <taxon>Streptophyta</taxon>
        <taxon>Embryophyta</taxon>
        <taxon>Tracheophyta</taxon>
        <taxon>Spermatophyta</taxon>
        <taxon>Magnoliopsida</taxon>
        <taxon>Liliopsida</taxon>
        <taxon>Poales</taxon>
        <taxon>Poaceae</taxon>
        <taxon>BOP clade</taxon>
        <taxon>Oryzoideae</taxon>
        <taxon>Oryzeae</taxon>
        <taxon>Oryzinae</taxon>
        <taxon>Oryza</taxon>
    </lineage>
</organism>
<feature type="compositionally biased region" description="Low complexity" evidence="5">
    <location>
        <begin position="9"/>
        <end position="18"/>
    </location>
</feature>
<reference evidence="7" key="2">
    <citation type="submission" date="2018-05" db="EMBL/GenBank/DDBJ databases">
        <title>OgluRS3 (Oryza glumaepatula Reference Sequence Version 3).</title>
        <authorList>
            <person name="Zhang J."/>
            <person name="Kudrna D."/>
            <person name="Lee S."/>
            <person name="Talag J."/>
            <person name="Welchert J."/>
            <person name="Wing R.A."/>
        </authorList>
    </citation>
    <scope>NUCLEOTIDE SEQUENCE [LARGE SCALE GENOMIC DNA]</scope>
</reference>
<dbReference type="FunFam" id="1.25.40.10:FF:000488">
    <property type="entry name" value="Pentatricopeptide repeat-containing protein, mitochondrial"/>
    <property type="match status" value="1"/>
</dbReference>
<evidence type="ECO:0000313" key="8">
    <source>
        <dbReference type="Proteomes" id="UP000026961"/>
    </source>
</evidence>
<dbReference type="NCBIfam" id="TIGR00756">
    <property type="entry name" value="PPR"/>
    <property type="match status" value="3"/>
</dbReference>
<dbReference type="InterPro" id="IPR046960">
    <property type="entry name" value="PPR_At4g14850-like_plant"/>
</dbReference>
<feature type="repeat" description="PPR" evidence="4">
    <location>
        <begin position="338"/>
        <end position="372"/>
    </location>
</feature>
<dbReference type="FunFam" id="1.25.40.10:FF:000344">
    <property type="entry name" value="Pentatricopeptide repeat-containing protein"/>
    <property type="match status" value="1"/>
</dbReference>
<feature type="domain" description="DYW" evidence="6">
    <location>
        <begin position="654"/>
        <end position="746"/>
    </location>
</feature>
<dbReference type="Gene3D" id="1.25.40.10">
    <property type="entry name" value="Tetratricopeptide repeat domain"/>
    <property type="match status" value="4"/>
</dbReference>
<dbReference type="Gramene" id="OGLUM08G02430.1">
    <property type="protein sequence ID" value="OGLUM08G02430.1"/>
    <property type="gene ID" value="OGLUM08G02430"/>
</dbReference>
<dbReference type="PANTHER" id="PTHR47926">
    <property type="entry name" value="PENTATRICOPEPTIDE REPEAT-CONTAINING PROTEIN"/>
    <property type="match status" value="1"/>
</dbReference>
<dbReference type="Proteomes" id="UP000026961">
    <property type="component" value="Chromosome 8"/>
</dbReference>
<dbReference type="EnsemblPlants" id="OGLUM08G02430.2">
    <property type="protein sequence ID" value="OGLUM08G02430.2"/>
    <property type="gene ID" value="OGLUM08G02430"/>
</dbReference>
<feature type="region of interest" description="Disordered" evidence="5">
    <location>
        <begin position="78"/>
        <end position="126"/>
    </location>
</feature>
<dbReference type="InterPro" id="IPR011990">
    <property type="entry name" value="TPR-like_helical_dom_sf"/>
</dbReference>
<evidence type="ECO:0000256" key="4">
    <source>
        <dbReference type="PROSITE-ProRule" id="PRU00708"/>
    </source>
</evidence>
<evidence type="ECO:0000256" key="5">
    <source>
        <dbReference type="SAM" id="MobiDB-lite"/>
    </source>
</evidence>
<dbReference type="AlphaFoldDB" id="A0A0E0AQM4"/>
<dbReference type="InterPro" id="IPR002885">
    <property type="entry name" value="PPR_rpt"/>
</dbReference>
<keyword evidence="3" id="KW-0809">Transit peptide</keyword>
<reference evidence="7" key="1">
    <citation type="submission" date="2015-04" db="UniProtKB">
        <authorList>
            <consortium name="EnsemblPlants"/>
        </authorList>
    </citation>
    <scope>IDENTIFICATION</scope>
</reference>
<dbReference type="GO" id="GO:0009451">
    <property type="term" value="P:RNA modification"/>
    <property type="evidence" value="ECO:0007669"/>
    <property type="project" value="InterPro"/>
</dbReference>
<dbReference type="EnsemblPlants" id="OGLUM08G02430.1">
    <property type="protein sequence ID" value="OGLUM08G02430.1"/>
    <property type="gene ID" value="OGLUM08G02430"/>
</dbReference>
<dbReference type="GO" id="GO:0008270">
    <property type="term" value="F:zinc ion binding"/>
    <property type="evidence" value="ECO:0007669"/>
    <property type="project" value="InterPro"/>
</dbReference>
<evidence type="ECO:0000256" key="2">
    <source>
        <dbReference type="ARBA" id="ARBA00022737"/>
    </source>
</evidence>
<feature type="repeat" description="PPR" evidence="4">
    <location>
        <begin position="439"/>
        <end position="473"/>
    </location>
</feature>
<feature type="repeat" description="PPR" evidence="4">
    <location>
        <begin position="373"/>
        <end position="407"/>
    </location>
</feature>
<sequence>MADKPLTASPPSSSSDSNPPNPPQNPSQTRKLHLKFPPFLNKFPHNPVEFDLTSPSMETQLAALCNPRLLHSPHAFLPKATSTSTSTSSSSSSAAAGEEALKPRPRLPPPQQQQPGVSHHHHTRRRRELGAAALASLCAGIEALAAEGRHDEARDAFRGARAGAPFTPLPASTYDALVASAAALREPGFAAAVLWHVESSGFEPGQRAWNRVLRMQLACGMLAEARQVFDGMPARSEATWGTMMGGLIDAGRPRGALTLFRELWEEVGGDAAPRVVVVAVRAVTALGSARAGQQLHCCVAKTGMYEDQYLSCALIDMYNKCGKLDEARRVFDGVPQKSVVAWNSMLASYSLHGCSEEALDLYHSMCEGGVDIDQFTFSTMLRVFSRLGLLEHAKQAHAGLIQRGLPLDIVGNTALVDLYCKWGQMEDARNVFERMPIRNLISWNALIAGYGYHGMGQKAIEMFEELIAEGIAPNHVTFLAVLNACRFSGFVEEGKRIFQLMTQNQRTKPRAMHYACIIELFGQQGRLDEAYSMIRKAPFIPTANMWGALLTASRIHRNLQLARLSAEQLLAMEPQKINNYVELLNLYINSGRQTEVSKVVNTLKRRGLCIHAACSWITVRKKDHRFFFKDSLHPQSSEIYRKLDSLLKEIKQLGYVAEENELLPDILPDEQKTSKVYHSERLAVAFGLISTSLSTTLRVTQCHRLCHDCHKVMKFVTQVTKREIVIRDGSRFHHFKLGTCSCGDYW</sequence>
<keyword evidence="8" id="KW-1185">Reference proteome</keyword>
<keyword evidence="2" id="KW-0677">Repeat</keyword>
<dbReference type="HOGENOM" id="CLU_002706_37_8_1"/>
<dbReference type="Pfam" id="PF14432">
    <property type="entry name" value="DYW_deaminase"/>
    <property type="match status" value="1"/>
</dbReference>
<accession>A0A0E0AQM4</accession>
<comment type="similarity">
    <text evidence="1">Belongs to the PPR family. PCMP-H subfamily.</text>
</comment>